<dbReference type="Pfam" id="PF08904">
    <property type="entry name" value="EipB_like"/>
    <property type="match status" value="1"/>
</dbReference>
<accession>A0ABW5CNW1</accession>
<dbReference type="InterPro" id="IPR015000">
    <property type="entry name" value="EipB-like"/>
</dbReference>
<proteinExistence type="predicted"/>
<reference evidence="3" key="1">
    <citation type="journal article" date="2019" name="Int. J. Syst. Evol. Microbiol.">
        <title>The Global Catalogue of Microorganisms (GCM) 10K type strain sequencing project: providing services to taxonomists for standard genome sequencing and annotation.</title>
        <authorList>
            <consortium name="The Broad Institute Genomics Platform"/>
            <consortium name="The Broad Institute Genome Sequencing Center for Infectious Disease"/>
            <person name="Wu L."/>
            <person name="Ma J."/>
        </authorList>
    </citation>
    <scope>NUCLEOTIDE SEQUENCE [LARGE SCALE GENOMIC DNA]</scope>
    <source>
        <strain evidence="3">ZS-35-S2</strain>
    </source>
</reference>
<name>A0ABW5CNW1_9HYPH</name>
<gene>
    <name evidence="2" type="ORF">ACFSKQ_16300</name>
</gene>
<evidence type="ECO:0000256" key="1">
    <source>
        <dbReference type="SAM" id="SignalP"/>
    </source>
</evidence>
<evidence type="ECO:0000313" key="3">
    <source>
        <dbReference type="Proteomes" id="UP001597371"/>
    </source>
</evidence>
<organism evidence="2 3">
    <name type="scientific">Aureimonas populi</name>
    <dbReference type="NCBI Taxonomy" id="1701758"/>
    <lineage>
        <taxon>Bacteria</taxon>
        <taxon>Pseudomonadati</taxon>
        <taxon>Pseudomonadota</taxon>
        <taxon>Alphaproteobacteria</taxon>
        <taxon>Hyphomicrobiales</taxon>
        <taxon>Aurantimonadaceae</taxon>
        <taxon>Aureimonas</taxon>
    </lineage>
</organism>
<sequence>MITRLQWRHVGFVPLLLAGSATAFAVPLAPHKAIYDLSLSSQTEDLVSVEGRIAMDLTMETCGRYDLDYRFVARFGQEGEQTLTDQRTRASEAADGASFEFETYTYVDGAEQNRIQGTAQTRDERTQVQMALPVERGFELPPAYFPLGHTAALIRKAMQGERIVQMNLFDGDDQGDKELTTTAILSPLGASQAAGFEGLRGWRVDESYFNADSDADGLPIFHTRYTLYENGVTDEIYMDFGEYALEGSLSELTLGAMPAGCR</sequence>
<feature type="chain" id="PRO_5047148344" evidence="1">
    <location>
        <begin position="26"/>
        <end position="262"/>
    </location>
</feature>
<comment type="caution">
    <text evidence="2">The sequence shown here is derived from an EMBL/GenBank/DDBJ whole genome shotgun (WGS) entry which is preliminary data.</text>
</comment>
<keyword evidence="1" id="KW-0732">Signal</keyword>
<dbReference type="EMBL" id="JBHUIJ010000023">
    <property type="protein sequence ID" value="MFD2239015.1"/>
    <property type="molecule type" value="Genomic_DNA"/>
</dbReference>
<dbReference type="RefSeq" id="WP_209736256.1">
    <property type="nucleotide sequence ID" value="NZ_CP072611.1"/>
</dbReference>
<feature type="signal peptide" evidence="1">
    <location>
        <begin position="1"/>
        <end position="25"/>
    </location>
</feature>
<protein>
    <submittedName>
        <fullName evidence="2">EipB family protein</fullName>
    </submittedName>
</protein>
<keyword evidence="3" id="KW-1185">Reference proteome</keyword>
<dbReference type="Proteomes" id="UP001597371">
    <property type="component" value="Unassembled WGS sequence"/>
</dbReference>
<evidence type="ECO:0000313" key="2">
    <source>
        <dbReference type="EMBL" id="MFD2239015.1"/>
    </source>
</evidence>